<feature type="transmembrane region" description="Helical" evidence="9">
    <location>
        <begin position="9"/>
        <end position="27"/>
    </location>
</feature>
<feature type="transmembrane region" description="Helical" evidence="9">
    <location>
        <begin position="96"/>
        <end position="121"/>
    </location>
</feature>
<gene>
    <name evidence="9" type="primary">lspA</name>
    <name evidence="11" type="ORF">CLV25_105177</name>
</gene>
<evidence type="ECO:0000256" key="9">
    <source>
        <dbReference type="HAMAP-Rule" id="MF_00161"/>
    </source>
</evidence>
<dbReference type="GO" id="GO:0004190">
    <property type="term" value="F:aspartic-type endopeptidase activity"/>
    <property type="evidence" value="ECO:0007669"/>
    <property type="project" value="UniProtKB-UniRule"/>
</dbReference>
<feature type="active site" evidence="9">
    <location>
        <position position="183"/>
    </location>
</feature>
<evidence type="ECO:0000256" key="8">
    <source>
        <dbReference type="ARBA" id="ARBA00023136"/>
    </source>
</evidence>
<name>A0A4R2EKQ8_9BACT</name>
<evidence type="ECO:0000256" key="2">
    <source>
        <dbReference type="ARBA" id="ARBA00022475"/>
    </source>
</evidence>
<evidence type="ECO:0000256" key="1">
    <source>
        <dbReference type="ARBA" id="ARBA00006139"/>
    </source>
</evidence>
<keyword evidence="8 9" id="KW-0472">Membrane</keyword>
<evidence type="ECO:0000256" key="4">
    <source>
        <dbReference type="ARBA" id="ARBA00022692"/>
    </source>
</evidence>
<dbReference type="InterPro" id="IPR001872">
    <property type="entry name" value="Peptidase_A8"/>
</dbReference>
<dbReference type="GO" id="GO:0006508">
    <property type="term" value="P:proteolysis"/>
    <property type="evidence" value="ECO:0007669"/>
    <property type="project" value="UniProtKB-KW"/>
</dbReference>
<keyword evidence="3 9" id="KW-0645">Protease</keyword>
<evidence type="ECO:0000256" key="6">
    <source>
        <dbReference type="ARBA" id="ARBA00022801"/>
    </source>
</evidence>
<dbReference type="EC" id="3.4.23.36" evidence="9"/>
<dbReference type="PANTHER" id="PTHR33695">
    <property type="entry name" value="LIPOPROTEIN SIGNAL PEPTIDASE"/>
    <property type="match status" value="1"/>
</dbReference>
<feature type="transmembrane region" description="Helical" evidence="9">
    <location>
        <begin position="64"/>
        <end position="84"/>
    </location>
</feature>
<keyword evidence="6 9" id="KW-0378">Hydrolase</keyword>
<accession>A0A4R2EKQ8</accession>
<evidence type="ECO:0000256" key="5">
    <source>
        <dbReference type="ARBA" id="ARBA00022750"/>
    </source>
</evidence>
<reference evidence="11 12" key="1">
    <citation type="submission" date="2019-03" db="EMBL/GenBank/DDBJ databases">
        <title>Genomic Encyclopedia of Archaeal and Bacterial Type Strains, Phase II (KMG-II): from individual species to whole genera.</title>
        <authorList>
            <person name="Goeker M."/>
        </authorList>
    </citation>
    <scope>NUCLEOTIDE SEQUENCE [LARGE SCALE GENOMIC DNA]</scope>
    <source>
        <strain evidence="11 12">RL-C</strain>
    </source>
</reference>
<dbReference type="Pfam" id="PF01252">
    <property type="entry name" value="Peptidase_A8"/>
    <property type="match status" value="1"/>
</dbReference>
<feature type="transmembrane region" description="Helical" evidence="9">
    <location>
        <begin position="173"/>
        <end position="195"/>
    </location>
</feature>
<dbReference type="EMBL" id="SLWB01000005">
    <property type="protein sequence ID" value="TCN68975.1"/>
    <property type="molecule type" value="Genomic_DNA"/>
</dbReference>
<comment type="caution">
    <text evidence="11">The sequence shown here is derived from an EMBL/GenBank/DDBJ whole genome shotgun (WGS) entry which is preliminary data.</text>
</comment>
<dbReference type="AlphaFoldDB" id="A0A4R2EKQ8"/>
<dbReference type="OrthoDB" id="9810259at2"/>
<dbReference type="PANTHER" id="PTHR33695:SF1">
    <property type="entry name" value="LIPOPROTEIN SIGNAL PEPTIDASE"/>
    <property type="match status" value="1"/>
</dbReference>
<sequence length="204" mass="22751">MKLTIGQKAALIVVAILIVDQLIKVWIKTHMMLGESYTIFGDWAYIHFTENYGMAFGLEFWGKVGKIILSLFRIAAVVAIGFYMRHLIRGNKASNGSIIGLALIMAGALGNILDSAFYGLIFSDSWGQVAQLFPDGGGYASFLHGKVVDMFYFPLIEGHFPSWVPAWGGQEFIFFRPVFNFADASISIGVVYILLFQRKLFTQD</sequence>
<comment type="similarity">
    <text evidence="1 9 10">Belongs to the peptidase A8 family.</text>
</comment>
<dbReference type="PRINTS" id="PR00781">
    <property type="entry name" value="LIPOSIGPTASE"/>
</dbReference>
<evidence type="ECO:0000313" key="12">
    <source>
        <dbReference type="Proteomes" id="UP000294830"/>
    </source>
</evidence>
<feature type="active site" evidence="9">
    <location>
        <position position="149"/>
    </location>
</feature>
<keyword evidence="7 9" id="KW-1133">Transmembrane helix</keyword>
<keyword evidence="4 9" id="KW-0812">Transmembrane</keyword>
<dbReference type="RefSeq" id="WP_131838987.1">
    <property type="nucleotide sequence ID" value="NZ_SLWB01000005.1"/>
</dbReference>
<dbReference type="Proteomes" id="UP000294830">
    <property type="component" value="Unassembled WGS sequence"/>
</dbReference>
<dbReference type="GO" id="GO:0005886">
    <property type="term" value="C:plasma membrane"/>
    <property type="evidence" value="ECO:0007669"/>
    <property type="project" value="UniProtKB-SubCell"/>
</dbReference>
<keyword evidence="5 9" id="KW-0064">Aspartyl protease</keyword>
<comment type="subcellular location">
    <subcellularLocation>
        <location evidence="9">Cell membrane</location>
        <topology evidence="9">Multi-pass membrane protein</topology>
    </subcellularLocation>
</comment>
<evidence type="ECO:0000256" key="10">
    <source>
        <dbReference type="RuleBase" id="RU004181"/>
    </source>
</evidence>
<comment type="catalytic activity">
    <reaction evidence="9">
        <text>Release of signal peptides from bacterial membrane prolipoproteins. Hydrolyzes -Xaa-Yaa-Zaa-|-(S,diacylglyceryl)Cys-, in which Xaa is hydrophobic (preferably Leu), and Yaa (Ala or Ser) and Zaa (Gly or Ala) have small, neutral side chains.</text>
        <dbReference type="EC" id="3.4.23.36"/>
    </reaction>
</comment>
<evidence type="ECO:0000256" key="7">
    <source>
        <dbReference type="ARBA" id="ARBA00022989"/>
    </source>
</evidence>
<comment type="pathway">
    <text evidence="9">Protein modification; lipoprotein biosynthesis (signal peptide cleavage).</text>
</comment>
<evidence type="ECO:0000256" key="3">
    <source>
        <dbReference type="ARBA" id="ARBA00022670"/>
    </source>
</evidence>
<dbReference type="UniPathway" id="UPA00665"/>
<evidence type="ECO:0000313" key="11">
    <source>
        <dbReference type="EMBL" id="TCN68975.1"/>
    </source>
</evidence>
<dbReference type="HAMAP" id="MF_00161">
    <property type="entry name" value="LspA"/>
    <property type="match status" value="1"/>
</dbReference>
<comment type="function">
    <text evidence="9">This protein specifically catalyzes the removal of signal peptides from prolipoproteins.</text>
</comment>
<keyword evidence="2 9" id="KW-1003">Cell membrane</keyword>
<dbReference type="NCBIfam" id="NF011369">
    <property type="entry name" value="PRK14788.1"/>
    <property type="match status" value="1"/>
</dbReference>
<keyword evidence="12" id="KW-1185">Reference proteome</keyword>
<organism evidence="11 12">
    <name type="scientific">Acetobacteroides hydrogenigenes</name>
    <dbReference type="NCBI Taxonomy" id="979970"/>
    <lineage>
        <taxon>Bacteria</taxon>
        <taxon>Pseudomonadati</taxon>
        <taxon>Bacteroidota</taxon>
        <taxon>Bacteroidia</taxon>
        <taxon>Bacteroidales</taxon>
        <taxon>Rikenellaceae</taxon>
        <taxon>Acetobacteroides</taxon>
    </lineage>
</organism>
<proteinExistence type="inferred from homology"/>
<protein>
    <recommendedName>
        <fullName evidence="9">Lipoprotein signal peptidase</fullName>
        <ecNumber evidence="9">3.4.23.36</ecNumber>
    </recommendedName>
    <alternativeName>
        <fullName evidence="9">Prolipoprotein signal peptidase</fullName>
    </alternativeName>
    <alternativeName>
        <fullName evidence="9">Signal peptidase II</fullName>
        <shortName evidence="9">SPase II</shortName>
    </alternativeName>
</protein>